<evidence type="ECO:0000313" key="2">
    <source>
        <dbReference type="EMBL" id="CAD8184351.1"/>
    </source>
</evidence>
<feature type="transmembrane region" description="Helical" evidence="1">
    <location>
        <begin position="15"/>
        <end position="39"/>
    </location>
</feature>
<dbReference type="Proteomes" id="UP000683925">
    <property type="component" value="Unassembled WGS sequence"/>
</dbReference>
<keyword evidence="1" id="KW-0812">Transmembrane</keyword>
<gene>
    <name evidence="2" type="ORF">POCTA_138.1.T0830050</name>
</gene>
<organism evidence="2 3">
    <name type="scientific">Paramecium octaurelia</name>
    <dbReference type="NCBI Taxonomy" id="43137"/>
    <lineage>
        <taxon>Eukaryota</taxon>
        <taxon>Sar</taxon>
        <taxon>Alveolata</taxon>
        <taxon>Ciliophora</taxon>
        <taxon>Intramacronucleata</taxon>
        <taxon>Oligohymenophorea</taxon>
        <taxon>Peniculida</taxon>
        <taxon>Parameciidae</taxon>
        <taxon>Paramecium</taxon>
    </lineage>
</organism>
<dbReference type="EMBL" id="CAJJDP010000082">
    <property type="protein sequence ID" value="CAD8184351.1"/>
    <property type="molecule type" value="Genomic_DNA"/>
</dbReference>
<comment type="caution">
    <text evidence="2">The sequence shown here is derived from an EMBL/GenBank/DDBJ whole genome shotgun (WGS) entry which is preliminary data.</text>
</comment>
<reference evidence="2" key="1">
    <citation type="submission" date="2021-01" db="EMBL/GenBank/DDBJ databases">
        <authorList>
            <consortium name="Genoscope - CEA"/>
            <person name="William W."/>
        </authorList>
    </citation>
    <scope>NUCLEOTIDE SEQUENCE</scope>
</reference>
<evidence type="ECO:0000256" key="1">
    <source>
        <dbReference type="SAM" id="Phobius"/>
    </source>
</evidence>
<sequence>MLIKLQIFDQIWQKFFYQIFTAIWNSGISNLFLSYLTAFKISDSDVPLKGGVSVNKICKITSAGQKSQSSSYFPFKTSESYIIRLIQKAQPYYLCL</sequence>
<keyword evidence="1" id="KW-0472">Membrane</keyword>
<keyword evidence="3" id="KW-1185">Reference proteome</keyword>
<evidence type="ECO:0000313" key="3">
    <source>
        <dbReference type="Proteomes" id="UP000683925"/>
    </source>
</evidence>
<keyword evidence="1" id="KW-1133">Transmembrane helix</keyword>
<accession>A0A8S1W4Z2</accession>
<protein>
    <submittedName>
        <fullName evidence="2">Uncharacterized protein</fullName>
    </submittedName>
</protein>
<dbReference type="AlphaFoldDB" id="A0A8S1W4Z2"/>
<name>A0A8S1W4Z2_PAROT</name>
<proteinExistence type="predicted"/>